<comment type="caution">
    <text evidence="2">The sequence shown here is derived from an EMBL/GenBank/DDBJ whole genome shotgun (WGS) entry which is preliminary data.</text>
</comment>
<proteinExistence type="predicted"/>
<dbReference type="PANTHER" id="PTHR31902">
    <property type="entry name" value="ACTIN PATCHES DISTAL PROTEIN 1"/>
    <property type="match status" value="1"/>
</dbReference>
<reference evidence="2 3" key="1">
    <citation type="journal article" date="2011" name="Genome Res.">
        <title>Phylogeny-wide analysis of social amoeba genomes highlights ancient origins for complex intercellular communication.</title>
        <authorList>
            <person name="Heidel A.J."/>
            <person name="Lawal H.M."/>
            <person name="Felder M."/>
            <person name="Schilde C."/>
            <person name="Helps N.R."/>
            <person name="Tunggal B."/>
            <person name="Rivero F."/>
            <person name="John U."/>
            <person name="Schleicher M."/>
            <person name="Eichinger L."/>
            <person name="Platzer M."/>
            <person name="Noegel A.A."/>
            <person name="Schaap P."/>
            <person name="Gloeckner G."/>
        </authorList>
    </citation>
    <scope>NUCLEOTIDE SEQUENCE [LARGE SCALE GENOMIC DNA]</scope>
    <source>
        <strain evidence="3">ATCC 26659 / Pp 5 / PN500</strain>
    </source>
</reference>
<dbReference type="InterPro" id="IPR009737">
    <property type="entry name" value="Aim32/Apd1-like"/>
</dbReference>
<dbReference type="Proteomes" id="UP000001396">
    <property type="component" value="Unassembled WGS sequence"/>
</dbReference>
<name>D3BDY7_HETP5</name>
<dbReference type="Gene3D" id="3.40.30.10">
    <property type="entry name" value="Glutaredoxin"/>
    <property type="match status" value="1"/>
</dbReference>
<dbReference type="InterPro" id="IPR036249">
    <property type="entry name" value="Thioredoxin-like_sf"/>
</dbReference>
<feature type="region of interest" description="Disordered" evidence="1">
    <location>
        <begin position="338"/>
        <end position="360"/>
    </location>
</feature>
<evidence type="ECO:0000313" key="2">
    <source>
        <dbReference type="EMBL" id="EFA80118.1"/>
    </source>
</evidence>
<dbReference type="RefSeq" id="XP_020432238.1">
    <property type="nucleotide sequence ID" value="XM_020577790.1"/>
</dbReference>
<dbReference type="EMBL" id="ADBJ01000031">
    <property type="protein sequence ID" value="EFA80118.1"/>
    <property type="molecule type" value="Genomic_DNA"/>
</dbReference>
<feature type="compositionally biased region" description="Polar residues" evidence="1">
    <location>
        <begin position="33"/>
        <end position="47"/>
    </location>
</feature>
<keyword evidence="3" id="KW-1185">Reference proteome</keyword>
<dbReference type="STRING" id="670386.D3BDY7"/>
<evidence type="ECO:0000313" key="3">
    <source>
        <dbReference type="Proteomes" id="UP000001396"/>
    </source>
</evidence>
<feature type="compositionally biased region" description="Low complexity" evidence="1">
    <location>
        <begin position="57"/>
        <end position="101"/>
    </location>
</feature>
<protein>
    <submittedName>
        <fullName evidence="2">Sucraseferredoxin-like family protein</fullName>
    </submittedName>
</protein>
<gene>
    <name evidence="2" type="ORF">PPL_06940</name>
</gene>
<dbReference type="Pfam" id="PF06999">
    <property type="entry name" value="Suc_Fer-like"/>
    <property type="match status" value="1"/>
</dbReference>
<dbReference type="AlphaFoldDB" id="D3BDY7"/>
<dbReference type="SUPFAM" id="SSF52833">
    <property type="entry name" value="Thioredoxin-like"/>
    <property type="match status" value="1"/>
</dbReference>
<dbReference type="InParanoid" id="D3BDY7"/>
<dbReference type="OMA" id="GYCGPIL"/>
<organism evidence="2 3">
    <name type="scientific">Heterostelium pallidum (strain ATCC 26659 / Pp 5 / PN500)</name>
    <name type="common">Cellular slime mold</name>
    <name type="synonym">Polysphondylium pallidum</name>
    <dbReference type="NCBI Taxonomy" id="670386"/>
    <lineage>
        <taxon>Eukaryota</taxon>
        <taxon>Amoebozoa</taxon>
        <taxon>Evosea</taxon>
        <taxon>Eumycetozoa</taxon>
        <taxon>Dictyostelia</taxon>
        <taxon>Acytosteliales</taxon>
        <taxon>Acytosteliaceae</taxon>
        <taxon>Heterostelium</taxon>
    </lineage>
</organism>
<feature type="region of interest" description="Disordered" evidence="1">
    <location>
        <begin position="33"/>
        <end position="101"/>
    </location>
</feature>
<dbReference type="PANTHER" id="PTHR31902:SF14">
    <property type="entry name" value="ACTIN PATCHES DISTAL PROTEIN 1"/>
    <property type="match status" value="1"/>
</dbReference>
<dbReference type="CDD" id="cd03062">
    <property type="entry name" value="TRX_Fd_Sucrase"/>
    <property type="match status" value="1"/>
</dbReference>
<evidence type="ECO:0000256" key="1">
    <source>
        <dbReference type="SAM" id="MobiDB-lite"/>
    </source>
</evidence>
<sequence>MKPSIKLLTLSCVGLSAAVVAIAYRYISSQSNTDKSLSEFSAEPSQESPDKKVSSYDSAASPSDAPSTPPITSTTATTTPTTTTTTTDNVNNNNNNNNNNNIDVIGDIEDLNKKCGFCRPEMTDADRKSPANSIHEYSRHYFICSGIAADKWPSKWFESSEQLMTLADPIKKHSRTQLEPSIFNGIDMESTSQNTDFLLFPEMVKLVDVDAPQLESLLDYFSKNKSITDNDDSFPSHIKIENITGKYIFVCAHKLKDERCGYCGPILVDQLKEEIERRGLSNEIKVYASTHVGGHKYAGNVLVFPAGHWYGYAQPSDINEIIDSTINGNVITRLHRGTMGQPVLKEEKEKKQKGDHHKKH</sequence>
<dbReference type="GeneID" id="31362421"/>
<accession>D3BDY7</accession>